<dbReference type="SUPFAM" id="SSF48726">
    <property type="entry name" value="Immunoglobulin"/>
    <property type="match status" value="5"/>
</dbReference>
<feature type="domain" description="Ig-like" evidence="15">
    <location>
        <begin position="113"/>
        <end position="197"/>
    </location>
</feature>
<feature type="domain" description="Ig-like" evidence="15">
    <location>
        <begin position="20"/>
        <end position="110"/>
    </location>
</feature>
<evidence type="ECO:0000256" key="10">
    <source>
        <dbReference type="ARBA" id="ARBA00023157"/>
    </source>
</evidence>
<dbReference type="PROSITE" id="PS50853">
    <property type="entry name" value="FN3"/>
    <property type="match status" value="2"/>
</dbReference>
<dbReference type="SMART" id="SM00408">
    <property type="entry name" value="IGc2"/>
    <property type="match status" value="5"/>
</dbReference>
<dbReference type="InterPro" id="IPR051170">
    <property type="entry name" value="Neural/epithelial_adhesion"/>
</dbReference>
<dbReference type="FunFam" id="2.60.40.10:FF:000173">
    <property type="entry name" value="Neural cell adhesion molecule 1"/>
    <property type="match status" value="1"/>
</dbReference>
<dbReference type="InterPro" id="IPR007110">
    <property type="entry name" value="Ig-like_dom"/>
</dbReference>
<keyword evidence="5 14" id="KW-0732">Signal</keyword>
<dbReference type="InterPro" id="IPR036179">
    <property type="entry name" value="Ig-like_dom_sf"/>
</dbReference>
<reference evidence="17" key="1">
    <citation type="submission" date="2004-12" db="EMBL/GenBank/DDBJ databases">
        <title>p73 is required for the development of gonadotropin-releasing hormone neurons in the terminal nerve ganglion.</title>
        <authorList>
            <person name="Okubo K."/>
            <person name="Sakai F."/>
            <person name="Lau E."/>
            <person name="Yoshizaki G."/>
            <person name="Takeuchi U."/>
            <person name="Aida K."/>
            <person name="Nagahama Y."/>
        </authorList>
    </citation>
    <scope>NUCLEOTIDE SEQUENCE</scope>
    <source>
        <strain evidence="17">Himedaka</strain>
        <tissue evidence="17">Brain</tissue>
    </source>
</reference>
<protein>
    <recommendedName>
        <fullName evidence="13">Neural cell adhesion molecule 1</fullName>
    </recommendedName>
</protein>
<evidence type="ECO:0000259" key="15">
    <source>
        <dbReference type="PROSITE" id="PS50835"/>
    </source>
</evidence>
<evidence type="ECO:0000256" key="13">
    <source>
        <dbReference type="ARBA" id="ARBA00067632"/>
    </source>
</evidence>
<evidence type="ECO:0000259" key="16">
    <source>
        <dbReference type="PROSITE" id="PS50853"/>
    </source>
</evidence>
<dbReference type="PANTHER" id="PTHR12231">
    <property type="entry name" value="CTX-RELATED TYPE I TRANSMEMBRANE PROTEIN"/>
    <property type="match status" value="1"/>
</dbReference>
<dbReference type="SMART" id="SM00060">
    <property type="entry name" value="FN3"/>
    <property type="match status" value="2"/>
</dbReference>
<feature type="domain" description="Fibronectin type-III" evidence="16">
    <location>
        <begin position="591"/>
        <end position="687"/>
    </location>
</feature>
<feature type="domain" description="Ig-like" evidence="15">
    <location>
        <begin position="302"/>
        <end position="395"/>
    </location>
</feature>
<dbReference type="CDD" id="cd00063">
    <property type="entry name" value="FN3"/>
    <property type="match status" value="2"/>
</dbReference>
<keyword evidence="9" id="KW-0472">Membrane</keyword>
<dbReference type="PROSITE" id="PS50835">
    <property type="entry name" value="IG_LIKE"/>
    <property type="match status" value="5"/>
</dbReference>
<feature type="signal peptide" evidence="14">
    <location>
        <begin position="1"/>
        <end position="19"/>
    </location>
</feature>
<dbReference type="InterPro" id="IPR013098">
    <property type="entry name" value="Ig_I-set"/>
</dbReference>
<dbReference type="FunFam" id="2.60.40.10:FF:001932">
    <property type="entry name" value="Neural cell adhesion molecule 1a"/>
    <property type="match status" value="1"/>
</dbReference>
<evidence type="ECO:0000256" key="4">
    <source>
        <dbReference type="ARBA" id="ARBA00022692"/>
    </source>
</evidence>
<evidence type="ECO:0000256" key="2">
    <source>
        <dbReference type="ARBA" id="ARBA00004162"/>
    </source>
</evidence>
<sequence length="717" mass="79082">MLQMRDIIWGLLFLGCTAAIQVQITPAQGEISVGESKFFLCEVTGEVKDIDWYTPSGEKILHSMQDLSVSRSDEVTSTLTIYHANVDSAGIYKCVARDGEKEAQATVQVKIFQKITFQSAPSPQEFTEGDTADIVCNVVSSPPPTIIWKHKGSKIQAAKDVRYKIMANGHLQIRGIKKTDEGMYTCEARVMARGEIDFKTMKVVVNVLPTIRARQFEVNATADIGNSALLACDADGFPDPIVTWTHNNVVLEEGDKYSLNEDGSELIIKDVMKVDEGDYTCIAKNKAGEKSQEVSLNVFVQPKITYLNNKTAIEFDEEVILTCEASGDPTPTISWSSESKIFTEGEQSLDRNIVVYSHARVSSLTLKNVQFTYAGQYLCIASNSIGQDSQSVYLEVRYSPKIQGVVASYTWEKNPANLSCEVDAHPEASVVWFKDGSHLPSPNTTNVKIYNMPTVSYLEITPESQIDFGNYNCTATNDLGSESKEFILIQADVPSAPEIQQVEPFSSTAMVEFEEPDSTGGVPVLKYKVEWRFPGEEWARKEYSKEDGKTKILVTGLKPETTYEVKMSAINGKGEGESSAASFFKTKPVREPSAPKLEANVADEGNSLRVTWIKQDDGGLPIIHYLVKYKAKHVPEWKPEIRVPSLSEHTTLNGLAWNTEYEVHVVAENQQGRSEPGIVSIKTAAQPTAIPATLGCQSVTCSLASLLLSVLTLLWLS</sequence>
<comment type="subcellular location">
    <subcellularLocation>
        <location evidence="2">Cell membrane</location>
        <topology evidence="2">Single-pass membrane protein</topology>
    </subcellularLocation>
</comment>
<dbReference type="GO" id="GO:0005886">
    <property type="term" value="C:plasma membrane"/>
    <property type="evidence" value="ECO:0007669"/>
    <property type="project" value="UniProtKB-SubCell"/>
</dbReference>
<evidence type="ECO:0000256" key="11">
    <source>
        <dbReference type="ARBA" id="ARBA00023180"/>
    </source>
</evidence>
<name>A0A679AY25_ORYLA</name>
<dbReference type="SUPFAM" id="SSF49265">
    <property type="entry name" value="Fibronectin type III"/>
    <property type="match status" value="1"/>
</dbReference>
<comment type="function">
    <text evidence="1">This protein is a cell adhesion molecule involved in neuron-neuron adhesion, neurite fasciculation, outgrowth of neurites, etc.</text>
</comment>
<dbReference type="InterPro" id="IPR003599">
    <property type="entry name" value="Ig_sub"/>
</dbReference>
<accession>A0A679AY25</accession>
<dbReference type="Pfam" id="PF00041">
    <property type="entry name" value="fn3"/>
    <property type="match status" value="2"/>
</dbReference>
<dbReference type="GO" id="GO:0007155">
    <property type="term" value="P:cell adhesion"/>
    <property type="evidence" value="ECO:0007669"/>
    <property type="project" value="UniProtKB-KW"/>
</dbReference>
<dbReference type="InterPro" id="IPR003598">
    <property type="entry name" value="Ig_sub2"/>
</dbReference>
<feature type="domain" description="Fibronectin type-III" evidence="16">
    <location>
        <begin position="493"/>
        <end position="589"/>
    </location>
</feature>
<evidence type="ECO:0000313" key="17">
    <source>
        <dbReference type="EMBL" id="BBC27271.1"/>
    </source>
</evidence>
<evidence type="ECO:0000256" key="5">
    <source>
        <dbReference type="ARBA" id="ARBA00022729"/>
    </source>
</evidence>
<evidence type="ECO:0000256" key="1">
    <source>
        <dbReference type="ARBA" id="ARBA00003000"/>
    </source>
</evidence>
<dbReference type="InterPro" id="IPR009138">
    <property type="entry name" value="Neural_cell_adh"/>
</dbReference>
<dbReference type="EMBL" id="AB196466">
    <property type="protein sequence ID" value="BBC27271.1"/>
    <property type="molecule type" value="mRNA"/>
</dbReference>
<keyword evidence="4" id="KW-0812">Transmembrane</keyword>
<dbReference type="FunFam" id="2.60.40.10:FF:000149">
    <property type="entry name" value="neural cell adhesion molecule 1 isoform X2"/>
    <property type="match status" value="1"/>
</dbReference>
<dbReference type="InterPro" id="IPR013783">
    <property type="entry name" value="Ig-like_fold"/>
</dbReference>
<evidence type="ECO:0000256" key="7">
    <source>
        <dbReference type="ARBA" id="ARBA00022889"/>
    </source>
</evidence>
<dbReference type="SMART" id="SM00409">
    <property type="entry name" value="IG"/>
    <property type="match status" value="5"/>
</dbReference>
<keyword evidence="6" id="KW-0677">Repeat</keyword>
<feature type="domain" description="Ig-like" evidence="15">
    <location>
        <begin position="209"/>
        <end position="297"/>
    </location>
</feature>
<organism evidence="17">
    <name type="scientific">Oryzias latipes</name>
    <name type="common">Japanese rice fish</name>
    <name type="synonym">Japanese killifish</name>
    <dbReference type="NCBI Taxonomy" id="8090"/>
    <lineage>
        <taxon>Eukaryota</taxon>
        <taxon>Metazoa</taxon>
        <taxon>Chordata</taxon>
        <taxon>Craniata</taxon>
        <taxon>Vertebrata</taxon>
        <taxon>Euteleostomi</taxon>
        <taxon>Actinopterygii</taxon>
        <taxon>Neopterygii</taxon>
        <taxon>Teleostei</taxon>
        <taxon>Neoteleostei</taxon>
        <taxon>Acanthomorphata</taxon>
        <taxon>Ovalentaria</taxon>
        <taxon>Atherinomorphae</taxon>
        <taxon>Beloniformes</taxon>
        <taxon>Adrianichthyidae</taxon>
        <taxon>Oryziinae</taxon>
        <taxon>Oryzias</taxon>
    </lineage>
</organism>
<evidence type="ECO:0000256" key="9">
    <source>
        <dbReference type="ARBA" id="ARBA00023136"/>
    </source>
</evidence>
<keyword evidence="11" id="KW-0325">Glycoprotein</keyword>
<gene>
    <name evidence="17" type="primary">ncam</name>
</gene>
<keyword evidence="10" id="KW-1015">Disulfide bond</keyword>
<keyword evidence="3" id="KW-1003">Cell membrane</keyword>
<dbReference type="Pfam" id="PF07679">
    <property type="entry name" value="I-set"/>
    <property type="match status" value="5"/>
</dbReference>
<feature type="domain" description="Ig-like" evidence="15">
    <location>
        <begin position="400"/>
        <end position="489"/>
    </location>
</feature>
<evidence type="ECO:0000256" key="14">
    <source>
        <dbReference type="SAM" id="SignalP"/>
    </source>
</evidence>
<dbReference type="InterPro" id="IPR003961">
    <property type="entry name" value="FN3_dom"/>
</dbReference>
<dbReference type="PRINTS" id="PR01838">
    <property type="entry name" value="NCAMFAMILY"/>
</dbReference>
<dbReference type="FunFam" id="2.60.40.10:FF:000086">
    <property type="entry name" value="Neural cell adhesion molecule 1"/>
    <property type="match status" value="1"/>
</dbReference>
<proteinExistence type="evidence at transcript level"/>
<dbReference type="CDD" id="cd00096">
    <property type="entry name" value="Ig"/>
    <property type="match status" value="1"/>
</dbReference>
<keyword evidence="12" id="KW-0393">Immunoglobulin domain</keyword>
<evidence type="ECO:0000256" key="6">
    <source>
        <dbReference type="ARBA" id="ARBA00022737"/>
    </source>
</evidence>
<feature type="chain" id="PRO_5025477715" description="Neural cell adhesion molecule 1" evidence="14">
    <location>
        <begin position="20"/>
        <end position="717"/>
    </location>
</feature>
<dbReference type="FunFam" id="2.60.40.10:FF:000137">
    <property type="entry name" value="neural cell adhesion molecule 1 isoform X2"/>
    <property type="match status" value="1"/>
</dbReference>
<keyword evidence="8" id="KW-1133">Transmembrane helix</keyword>
<evidence type="ECO:0000256" key="8">
    <source>
        <dbReference type="ARBA" id="ARBA00022989"/>
    </source>
</evidence>
<evidence type="ECO:0000256" key="12">
    <source>
        <dbReference type="ARBA" id="ARBA00023319"/>
    </source>
</evidence>
<dbReference type="AlphaFoldDB" id="A0A679AY25"/>
<evidence type="ECO:0000256" key="3">
    <source>
        <dbReference type="ARBA" id="ARBA00022475"/>
    </source>
</evidence>
<keyword evidence="7" id="KW-0130">Cell adhesion</keyword>
<dbReference type="InterPro" id="IPR036116">
    <property type="entry name" value="FN3_sf"/>
</dbReference>
<dbReference type="PANTHER" id="PTHR12231:SF239">
    <property type="entry name" value="NEURAL CELL ADHESION MOLECULE 1"/>
    <property type="match status" value="1"/>
</dbReference>
<dbReference type="FunFam" id="2.60.40.10:FF:001452">
    <property type="entry name" value="Uncharacterized protein, isoform F"/>
    <property type="match status" value="1"/>
</dbReference>
<dbReference type="Gene3D" id="2.60.40.10">
    <property type="entry name" value="Immunoglobulins"/>
    <property type="match status" value="7"/>
</dbReference>